<dbReference type="Proteomes" id="UP001211065">
    <property type="component" value="Unassembled WGS sequence"/>
</dbReference>
<evidence type="ECO:0000256" key="1">
    <source>
        <dbReference type="SAM" id="Phobius"/>
    </source>
</evidence>
<keyword evidence="4" id="KW-1185">Reference proteome</keyword>
<proteinExistence type="predicted"/>
<dbReference type="AlphaFoldDB" id="A0AAD5TX19"/>
<feature type="domain" description="LysM" evidence="2">
    <location>
        <begin position="6"/>
        <end position="50"/>
    </location>
</feature>
<evidence type="ECO:0000313" key="3">
    <source>
        <dbReference type="EMBL" id="KAJ3213849.1"/>
    </source>
</evidence>
<organism evidence="3 4">
    <name type="scientific">Clydaea vesicula</name>
    <dbReference type="NCBI Taxonomy" id="447962"/>
    <lineage>
        <taxon>Eukaryota</taxon>
        <taxon>Fungi</taxon>
        <taxon>Fungi incertae sedis</taxon>
        <taxon>Chytridiomycota</taxon>
        <taxon>Chytridiomycota incertae sedis</taxon>
        <taxon>Chytridiomycetes</taxon>
        <taxon>Lobulomycetales</taxon>
        <taxon>Lobulomycetaceae</taxon>
        <taxon>Clydaea</taxon>
    </lineage>
</organism>
<dbReference type="InterPro" id="IPR018392">
    <property type="entry name" value="LysM"/>
</dbReference>
<dbReference type="PROSITE" id="PS51782">
    <property type="entry name" value="LYSM"/>
    <property type="match status" value="1"/>
</dbReference>
<comment type="caution">
    <text evidence="3">The sequence shown here is derived from an EMBL/GenBank/DDBJ whole genome shotgun (WGS) entry which is preliminary data.</text>
</comment>
<keyword evidence="1" id="KW-0472">Membrane</keyword>
<protein>
    <recommendedName>
        <fullName evidence="2">LysM domain-containing protein</fullName>
    </recommendedName>
</protein>
<reference evidence="3" key="1">
    <citation type="submission" date="2020-05" db="EMBL/GenBank/DDBJ databases">
        <title>Phylogenomic resolution of chytrid fungi.</title>
        <authorList>
            <person name="Stajich J.E."/>
            <person name="Amses K."/>
            <person name="Simmons R."/>
            <person name="Seto K."/>
            <person name="Myers J."/>
            <person name="Bonds A."/>
            <person name="Quandt C.A."/>
            <person name="Barry K."/>
            <person name="Liu P."/>
            <person name="Grigoriev I."/>
            <person name="Longcore J.E."/>
            <person name="James T.Y."/>
        </authorList>
    </citation>
    <scope>NUCLEOTIDE SEQUENCE</scope>
    <source>
        <strain evidence="3">JEL0476</strain>
    </source>
</reference>
<dbReference type="Gene3D" id="3.10.350.10">
    <property type="entry name" value="LysM domain"/>
    <property type="match status" value="1"/>
</dbReference>
<keyword evidence="1" id="KW-1133">Transmembrane helix</keyword>
<evidence type="ECO:0000313" key="4">
    <source>
        <dbReference type="Proteomes" id="UP001211065"/>
    </source>
</evidence>
<name>A0AAD5TX19_9FUNG</name>
<dbReference type="Pfam" id="PF01476">
    <property type="entry name" value="LysM"/>
    <property type="match status" value="1"/>
</dbReference>
<accession>A0AAD5TX19</accession>
<gene>
    <name evidence="3" type="ORF">HK099_007164</name>
</gene>
<evidence type="ECO:0000259" key="2">
    <source>
        <dbReference type="PROSITE" id="PS51782"/>
    </source>
</evidence>
<keyword evidence="1" id="KW-0812">Transmembrane</keyword>
<dbReference type="InterPro" id="IPR036779">
    <property type="entry name" value="LysM_dom_sf"/>
</dbReference>
<feature type="transmembrane region" description="Helical" evidence="1">
    <location>
        <begin position="145"/>
        <end position="161"/>
    </location>
</feature>
<dbReference type="CDD" id="cd00118">
    <property type="entry name" value="LysM"/>
    <property type="match status" value="1"/>
</dbReference>
<dbReference type="EMBL" id="JADGJW010000671">
    <property type="protein sequence ID" value="KAJ3213849.1"/>
    <property type="molecule type" value="Genomic_DNA"/>
</dbReference>
<sequence>MSACSSQRRILRGDSCNNLAFNSGLTVSEFVALNPGINCFSLQIGSAVCLRSLTLLTERPSFFPSSTVSDVITSQTTTSSFLIASTSVSTSAFTSISQVSPISTKQTTESSLFTSKAEATNILAVATNISNNDFFTMDTPEKKRALTIVALISGILIFLCIRRKKKKNIKKFNEKVKEIEKNPLDQKIAMPLQNDSKTIELNKSKSPIENTTQIKKISKESNVALNETDKSKVLMEKKKYISEQTEISFNSTIFSDDKALENDVFYNLYQNKKETSTDSEKVFTKILEDQRNSDISTNSSLIMDYAIKHDSIYSDMSSKRLSTVKKGQLYTNSTLKRDISAKLTRNATIQRQENAHSRLNDQFAKDLDSQSSPNETVLTQEELKLLHALN</sequence>